<dbReference type="InterPro" id="IPR050317">
    <property type="entry name" value="Plant_Fungal_Acyltransferase"/>
</dbReference>
<dbReference type="Proteomes" id="UP000195402">
    <property type="component" value="Unassembled WGS sequence"/>
</dbReference>
<accession>A0A200Q7Y7</accession>
<dbReference type="InterPro" id="IPR023213">
    <property type="entry name" value="CAT-like_dom_sf"/>
</dbReference>
<proteinExistence type="inferred from homology"/>
<sequence length="283" mass="31686">MASLSIKCSYTVKPAEPTPVCLGQWISELDLVQPLSHAPTVYFYSSVPDSIDSPLETLKNSLSQSLVHFYPLAGRLHHIHGGRLELDCNAMGAQIFEAYSESTIKDFGDFCPSPELRNLVPHVDYTTPIHELPLLLVQFTKFKCGVLSIGVAISHTMVDGLAALHFISCWAKIARGEKLDDADRPFLDRTVLRMDDDDHDHNLRVAHVEYDRPPLLIGRSDDKEERSKETTIALLKLTKEQLEKLKQKANVDLTENNGGGYSRYEALAAHMWRCACKARGLDD</sequence>
<evidence type="ECO:0000313" key="3">
    <source>
        <dbReference type="Proteomes" id="UP000195402"/>
    </source>
</evidence>
<name>A0A200Q7Y7_MACCD</name>
<dbReference type="GO" id="GO:0016747">
    <property type="term" value="F:acyltransferase activity, transferring groups other than amino-acyl groups"/>
    <property type="evidence" value="ECO:0007669"/>
    <property type="project" value="TreeGrafter"/>
</dbReference>
<comment type="caution">
    <text evidence="2">The sequence shown here is derived from an EMBL/GenBank/DDBJ whole genome shotgun (WGS) entry which is preliminary data.</text>
</comment>
<dbReference type="PANTHER" id="PTHR31642:SF324">
    <property type="entry name" value="SPERMIDINE HYDROXYCINNAMOYL TRANSFERASE"/>
    <property type="match status" value="1"/>
</dbReference>
<dbReference type="OrthoDB" id="1918817at2759"/>
<evidence type="ECO:0000313" key="2">
    <source>
        <dbReference type="EMBL" id="OVA06562.1"/>
    </source>
</evidence>
<organism evidence="2 3">
    <name type="scientific">Macleaya cordata</name>
    <name type="common">Five-seeded plume-poppy</name>
    <name type="synonym">Bocconia cordata</name>
    <dbReference type="NCBI Taxonomy" id="56857"/>
    <lineage>
        <taxon>Eukaryota</taxon>
        <taxon>Viridiplantae</taxon>
        <taxon>Streptophyta</taxon>
        <taxon>Embryophyta</taxon>
        <taxon>Tracheophyta</taxon>
        <taxon>Spermatophyta</taxon>
        <taxon>Magnoliopsida</taxon>
        <taxon>Ranunculales</taxon>
        <taxon>Papaveraceae</taxon>
        <taxon>Papaveroideae</taxon>
        <taxon>Macleaya</taxon>
    </lineage>
</organism>
<reference evidence="2 3" key="1">
    <citation type="journal article" date="2017" name="Mol. Plant">
        <title>The Genome of Medicinal Plant Macleaya cordata Provides New Insights into Benzylisoquinoline Alkaloids Metabolism.</title>
        <authorList>
            <person name="Liu X."/>
            <person name="Liu Y."/>
            <person name="Huang P."/>
            <person name="Ma Y."/>
            <person name="Qing Z."/>
            <person name="Tang Q."/>
            <person name="Cao H."/>
            <person name="Cheng P."/>
            <person name="Zheng Y."/>
            <person name="Yuan Z."/>
            <person name="Zhou Y."/>
            <person name="Liu J."/>
            <person name="Tang Z."/>
            <person name="Zhuo Y."/>
            <person name="Zhang Y."/>
            <person name="Yu L."/>
            <person name="Huang J."/>
            <person name="Yang P."/>
            <person name="Peng Q."/>
            <person name="Zhang J."/>
            <person name="Jiang W."/>
            <person name="Zhang Z."/>
            <person name="Lin K."/>
            <person name="Ro D.K."/>
            <person name="Chen X."/>
            <person name="Xiong X."/>
            <person name="Shang Y."/>
            <person name="Huang S."/>
            <person name="Zeng J."/>
        </authorList>
    </citation>
    <scope>NUCLEOTIDE SEQUENCE [LARGE SCALE GENOMIC DNA]</scope>
    <source>
        <strain evidence="3">cv. BLH2017</strain>
        <tissue evidence="2">Root</tissue>
    </source>
</reference>
<evidence type="ECO:0000256" key="1">
    <source>
        <dbReference type="ARBA" id="ARBA00009861"/>
    </source>
</evidence>
<dbReference type="AlphaFoldDB" id="A0A200Q7Y7"/>
<dbReference type="Gene3D" id="3.30.559.10">
    <property type="entry name" value="Chloramphenicol acetyltransferase-like domain"/>
    <property type="match status" value="2"/>
</dbReference>
<dbReference type="PANTHER" id="PTHR31642">
    <property type="entry name" value="TRICHOTHECENE 3-O-ACETYLTRANSFERASE"/>
    <property type="match status" value="1"/>
</dbReference>
<gene>
    <name evidence="2" type="ORF">BVC80_805g9</name>
</gene>
<dbReference type="STRING" id="56857.A0A200Q7Y7"/>
<dbReference type="InParanoid" id="A0A200Q7Y7"/>
<dbReference type="Pfam" id="PF02458">
    <property type="entry name" value="Transferase"/>
    <property type="match status" value="1"/>
</dbReference>
<dbReference type="EMBL" id="MVGT01002784">
    <property type="protein sequence ID" value="OVA06562.1"/>
    <property type="molecule type" value="Genomic_DNA"/>
</dbReference>
<keyword evidence="2" id="KW-0808">Transferase</keyword>
<protein>
    <submittedName>
        <fullName evidence="2">Transferase</fullName>
    </submittedName>
</protein>
<comment type="similarity">
    <text evidence="1">Belongs to the plant acyltransferase family.</text>
</comment>
<keyword evidence="3" id="KW-1185">Reference proteome</keyword>